<keyword evidence="2" id="KW-1185">Reference proteome</keyword>
<accession>A0ABW3KR24</accession>
<sequence>MNKDLNAFAEDISWFFQENDKVEIEERTLELSNEFKNIFPKLTKLIECSRKTFLRINNVEHILFAWTDIDDEIFGWLNKIEGLENVSDKLSAEHKILLQNIGGIQESFNQPEDSLTNNQNFMFIGTECSFGIGSWNEYYKETCEEENIKPIDYSNLICFVEEANGNMTFYDSKTNKIILFASDHCFDDITPIIGQPEYTFYSYDKINTFTEYVEQIAKEWAEENASC</sequence>
<evidence type="ECO:0000313" key="2">
    <source>
        <dbReference type="Proteomes" id="UP001597086"/>
    </source>
</evidence>
<organism evidence="1 2">
    <name type="scientific">Winogradskyella rapida</name>
    <dbReference type="NCBI Taxonomy" id="549701"/>
    <lineage>
        <taxon>Bacteria</taxon>
        <taxon>Pseudomonadati</taxon>
        <taxon>Bacteroidota</taxon>
        <taxon>Flavobacteriia</taxon>
        <taxon>Flavobacteriales</taxon>
        <taxon>Flavobacteriaceae</taxon>
        <taxon>Winogradskyella</taxon>
    </lineage>
</organism>
<dbReference type="RefSeq" id="WP_386115215.1">
    <property type="nucleotide sequence ID" value="NZ_JBHTKM010000032.1"/>
</dbReference>
<evidence type="ECO:0008006" key="3">
    <source>
        <dbReference type="Google" id="ProtNLM"/>
    </source>
</evidence>
<comment type="caution">
    <text evidence="1">The sequence shown here is derived from an EMBL/GenBank/DDBJ whole genome shotgun (WGS) entry which is preliminary data.</text>
</comment>
<protein>
    <recommendedName>
        <fullName evidence="3">SMI1/KNR4 family protein</fullName>
    </recommendedName>
</protein>
<evidence type="ECO:0000313" key="1">
    <source>
        <dbReference type="EMBL" id="MFD1015477.1"/>
    </source>
</evidence>
<dbReference type="EMBL" id="JBHTKM010000032">
    <property type="protein sequence ID" value="MFD1015477.1"/>
    <property type="molecule type" value="Genomic_DNA"/>
</dbReference>
<reference evidence="2" key="1">
    <citation type="journal article" date="2019" name="Int. J. Syst. Evol. Microbiol.">
        <title>The Global Catalogue of Microorganisms (GCM) 10K type strain sequencing project: providing services to taxonomists for standard genome sequencing and annotation.</title>
        <authorList>
            <consortium name="The Broad Institute Genomics Platform"/>
            <consortium name="The Broad Institute Genome Sequencing Center for Infectious Disease"/>
            <person name="Wu L."/>
            <person name="Ma J."/>
        </authorList>
    </citation>
    <scope>NUCLEOTIDE SEQUENCE [LARGE SCALE GENOMIC DNA]</scope>
    <source>
        <strain evidence="2">CCUG 56098</strain>
    </source>
</reference>
<name>A0ABW3KR24_9FLAO</name>
<gene>
    <name evidence="1" type="ORF">ACFQ13_06055</name>
</gene>
<proteinExistence type="predicted"/>
<dbReference type="Proteomes" id="UP001597086">
    <property type="component" value="Unassembled WGS sequence"/>
</dbReference>